<feature type="transmembrane region" description="Helical" evidence="1">
    <location>
        <begin position="41"/>
        <end position="57"/>
    </location>
</feature>
<reference evidence="2 3" key="1">
    <citation type="submission" date="2016-10" db="EMBL/GenBank/DDBJ databases">
        <authorList>
            <person name="de Groot N.N."/>
        </authorList>
    </citation>
    <scope>NUCLEOTIDE SEQUENCE [LARGE SCALE GENOMIC DNA]</scope>
    <source>
        <strain evidence="2">MBHS1</strain>
    </source>
</reference>
<organism evidence="2 3">
    <name type="scientific">Candidatus Venteria ishoeyi</name>
    <dbReference type="NCBI Taxonomy" id="1899563"/>
    <lineage>
        <taxon>Bacteria</taxon>
        <taxon>Pseudomonadati</taxon>
        <taxon>Pseudomonadota</taxon>
        <taxon>Gammaproteobacteria</taxon>
        <taxon>Thiotrichales</taxon>
        <taxon>Thiotrichaceae</taxon>
        <taxon>Venteria</taxon>
    </lineage>
</organism>
<evidence type="ECO:0000313" key="3">
    <source>
        <dbReference type="Proteomes" id="UP000236724"/>
    </source>
</evidence>
<keyword evidence="1" id="KW-1133">Transmembrane helix</keyword>
<sequence length="64" mass="7256">MKASFSTYATVSRFHLTLIIVGIVPGMLCNQYSRNSLKSNFYFYLFAFLFILCQAHSDSAHNAV</sequence>
<dbReference type="EMBL" id="FMSV02000511">
    <property type="protein sequence ID" value="SEH06900.1"/>
    <property type="molecule type" value="Genomic_DNA"/>
</dbReference>
<accession>A0A1H6F9W8</accession>
<protein>
    <submittedName>
        <fullName evidence="2">Uncharacterized protein</fullName>
    </submittedName>
</protein>
<evidence type="ECO:0000313" key="2">
    <source>
        <dbReference type="EMBL" id="SEH06900.1"/>
    </source>
</evidence>
<keyword evidence="3" id="KW-1185">Reference proteome</keyword>
<keyword evidence="1" id="KW-0472">Membrane</keyword>
<proteinExistence type="predicted"/>
<evidence type="ECO:0000256" key="1">
    <source>
        <dbReference type="SAM" id="Phobius"/>
    </source>
</evidence>
<dbReference type="Proteomes" id="UP000236724">
    <property type="component" value="Unassembled WGS sequence"/>
</dbReference>
<name>A0A1H6F9W8_9GAMM</name>
<keyword evidence="1" id="KW-0812">Transmembrane</keyword>
<gene>
    <name evidence="2" type="ORF">MBHS_02766</name>
</gene>
<dbReference type="AlphaFoldDB" id="A0A1H6F9W8"/>
<feature type="transmembrane region" description="Helical" evidence="1">
    <location>
        <begin position="12"/>
        <end position="29"/>
    </location>
</feature>